<accession>A0AA37SCP1</accession>
<dbReference type="Proteomes" id="UP001161389">
    <property type="component" value="Unassembled WGS sequence"/>
</dbReference>
<keyword evidence="3" id="KW-1185">Reference proteome</keyword>
<dbReference type="EMBL" id="BSNM01000016">
    <property type="protein sequence ID" value="GLQ32603.1"/>
    <property type="molecule type" value="Genomic_DNA"/>
</dbReference>
<evidence type="ECO:0000313" key="3">
    <source>
        <dbReference type="Proteomes" id="UP001161389"/>
    </source>
</evidence>
<evidence type="ECO:0000313" key="2">
    <source>
        <dbReference type="EMBL" id="GLQ32603.1"/>
    </source>
</evidence>
<dbReference type="InterPro" id="IPR029058">
    <property type="entry name" value="AB_hydrolase_fold"/>
</dbReference>
<name>A0AA37SCP1_9GAMM</name>
<comment type="caution">
    <text evidence="2">The sequence shown here is derived from an EMBL/GenBank/DDBJ whole genome shotgun (WGS) entry which is preliminary data.</text>
</comment>
<dbReference type="InterPro" id="IPR000073">
    <property type="entry name" value="AB_hydrolase_1"/>
</dbReference>
<dbReference type="AlphaFoldDB" id="A0AA37SCP1"/>
<dbReference type="RefSeq" id="WP_284382646.1">
    <property type="nucleotide sequence ID" value="NZ_BSNM01000016.1"/>
</dbReference>
<dbReference type="GO" id="GO:0047372">
    <property type="term" value="F:monoacylglycerol lipase activity"/>
    <property type="evidence" value="ECO:0007669"/>
    <property type="project" value="TreeGrafter"/>
</dbReference>
<dbReference type="InterPro" id="IPR000639">
    <property type="entry name" value="Epox_hydrolase-like"/>
</dbReference>
<dbReference type="PRINTS" id="PR00412">
    <property type="entry name" value="EPOXHYDRLASE"/>
</dbReference>
<protein>
    <submittedName>
        <fullName evidence="2">Hydrolase</fullName>
    </submittedName>
</protein>
<feature type="domain" description="AB hydrolase-1" evidence="1">
    <location>
        <begin position="33"/>
        <end position="182"/>
    </location>
</feature>
<dbReference type="Pfam" id="PF00561">
    <property type="entry name" value="Abhydrolase_1"/>
    <property type="match status" value="1"/>
</dbReference>
<dbReference type="Gene3D" id="3.40.50.1820">
    <property type="entry name" value="alpha/beta hydrolase"/>
    <property type="match status" value="1"/>
</dbReference>
<dbReference type="SUPFAM" id="SSF53474">
    <property type="entry name" value="alpha/beta-Hydrolases"/>
    <property type="match status" value="1"/>
</dbReference>
<keyword evidence="2" id="KW-0378">Hydrolase</keyword>
<dbReference type="PANTHER" id="PTHR43798">
    <property type="entry name" value="MONOACYLGLYCEROL LIPASE"/>
    <property type="match status" value="1"/>
</dbReference>
<dbReference type="PANTHER" id="PTHR43798:SF33">
    <property type="entry name" value="HYDROLASE, PUTATIVE (AFU_ORTHOLOGUE AFUA_2G14860)-RELATED"/>
    <property type="match status" value="1"/>
</dbReference>
<sequence length="300" mass="33847">MLSEVLLEWQRSGDYFSYQGHRVFYKREGAGDPLLLLHGFPSASIDWKGIWPLLTPNFDLIAPDMMGYGFSDKSTSFGYSIAKQADVIVHLVEQLKLPAVHILGHDYGDTVSQELLARHIEGSLSFEIKSVSLLNGGLFPETHKPLLIQKLLMSPIGSILAKLMSKKKFTDSLQRICSDGLTLSDIDELWTLLEYKQGRLVVPQLIYYMQERREFRERWVGALQQSDAVAMPLHLIDGVIDPISGQHLVNRFRKLVPGAKVTELEEIGHYPQVEAPQKVVSAFLEGLSDRFKIEQSALEV</sequence>
<dbReference type="GO" id="GO:0046464">
    <property type="term" value="P:acylglycerol catabolic process"/>
    <property type="evidence" value="ECO:0007669"/>
    <property type="project" value="TreeGrafter"/>
</dbReference>
<organism evidence="2 3">
    <name type="scientific">Litoribrevibacter albus</name>
    <dbReference type="NCBI Taxonomy" id="1473156"/>
    <lineage>
        <taxon>Bacteria</taxon>
        <taxon>Pseudomonadati</taxon>
        <taxon>Pseudomonadota</taxon>
        <taxon>Gammaproteobacteria</taxon>
        <taxon>Oceanospirillales</taxon>
        <taxon>Oceanospirillaceae</taxon>
        <taxon>Litoribrevibacter</taxon>
    </lineage>
</organism>
<reference evidence="2" key="2">
    <citation type="submission" date="2023-01" db="EMBL/GenBank/DDBJ databases">
        <title>Draft genome sequence of Litoribrevibacter albus strain NBRC 110071.</title>
        <authorList>
            <person name="Sun Q."/>
            <person name="Mori K."/>
        </authorList>
    </citation>
    <scope>NUCLEOTIDE SEQUENCE</scope>
    <source>
        <strain evidence="2">NBRC 110071</strain>
    </source>
</reference>
<dbReference type="GO" id="GO:0016020">
    <property type="term" value="C:membrane"/>
    <property type="evidence" value="ECO:0007669"/>
    <property type="project" value="TreeGrafter"/>
</dbReference>
<gene>
    <name evidence="2" type="ORF">GCM10007876_30820</name>
</gene>
<evidence type="ECO:0000259" key="1">
    <source>
        <dbReference type="Pfam" id="PF00561"/>
    </source>
</evidence>
<proteinExistence type="predicted"/>
<reference evidence="2" key="1">
    <citation type="journal article" date="2014" name="Int. J. Syst. Evol. Microbiol.">
        <title>Complete genome sequence of Corynebacterium casei LMG S-19264T (=DSM 44701T), isolated from a smear-ripened cheese.</title>
        <authorList>
            <consortium name="US DOE Joint Genome Institute (JGI-PGF)"/>
            <person name="Walter F."/>
            <person name="Albersmeier A."/>
            <person name="Kalinowski J."/>
            <person name="Ruckert C."/>
        </authorList>
    </citation>
    <scope>NUCLEOTIDE SEQUENCE</scope>
    <source>
        <strain evidence="2">NBRC 110071</strain>
    </source>
</reference>
<dbReference type="InterPro" id="IPR050266">
    <property type="entry name" value="AB_hydrolase_sf"/>
</dbReference>